<dbReference type="Gene3D" id="3.40.50.1390">
    <property type="entry name" value="Resolvase, N-terminal catalytic domain"/>
    <property type="match status" value="1"/>
</dbReference>
<evidence type="ECO:0000256" key="2">
    <source>
        <dbReference type="ARBA" id="ARBA00023172"/>
    </source>
</evidence>
<keyword evidence="1" id="KW-0238">DNA-binding</keyword>
<dbReference type="GO" id="GO:0000150">
    <property type="term" value="F:DNA strand exchange activity"/>
    <property type="evidence" value="ECO:0007669"/>
    <property type="project" value="InterPro"/>
</dbReference>
<dbReference type="PANTHER" id="PTHR30461:SF2">
    <property type="entry name" value="SERINE RECOMBINASE PINE-RELATED"/>
    <property type="match status" value="1"/>
</dbReference>
<dbReference type="SMART" id="SM00857">
    <property type="entry name" value="Resolvase"/>
    <property type="match status" value="1"/>
</dbReference>
<organism evidence="4 5">
    <name type="scientific">Symplocastrum torsivum CPER-KK1</name>
    <dbReference type="NCBI Taxonomy" id="450513"/>
    <lineage>
        <taxon>Bacteria</taxon>
        <taxon>Bacillati</taxon>
        <taxon>Cyanobacteriota</taxon>
        <taxon>Cyanophyceae</taxon>
        <taxon>Oscillatoriophycideae</taxon>
        <taxon>Oscillatoriales</taxon>
        <taxon>Microcoleaceae</taxon>
        <taxon>Symplocastrum</taxon>
    </lineage>
</organism>
<reference evidence="4" key="2">
    <citation type="journal article" date="2022" name="Microbiol. Resour. Announc.">
        <title>Metagenome Sequencing to Explore Phylogenomics of Terrestrial Cyanobacteria.</title>
        <authorList>
            <person name="Ward R.D."/>
            <person name="Stajich J.E."/>
            <person name="Johansen J.R."/>
            <person name="Huntemann M."/>
            <person name="Clum A."/>
            <person name="Foster B."/>
            <person name="Foster B."/>
            <person name="Roux S."/>
            <person name="Palaniappan K."/>
            <person name="Varghese N."/>
            <person name="Mukherjee S."/>
            <person name="Reddy T.B.K."/>
            <person name="Daum C."/>
            <person name="Copeland A."/>
            <person name="Chen I.A."/>
            <person name="Ivanova N.N."/>
            <person name="Kyrpides N.C."/>
            <person name="Shapiro N."/>
            <person name="Eloe-Fadrosh E.A."/>
            <person name="Pietrasiak N."/>
        </authorList>
    </citation>
    <scope>NUCLEOTIDE SEQUENCE</scope>
    <source>
        <strain evidence="4">CPER-KK1</strain>
    </source>
</reference>
<dbReference type="CDD" id="cd00338">
    <property type="entry name" value="Ser_Recombinase"/>
    <property type="match status" value="1"/>
</dbReference>
<keyword evidence="2" id="KW-0233">DNA recombination</keyword>
<name>A0A951PSI0_9CYAN</name>
<dbReference type="Pfam" id="PF07508">
    <property type="entry name" value="Recombinase"/>
    <property type="match status" value="1"/>
</dbReference>
<evidence type="ECO:0000313" key="4">
    <source>
        <dbReference type="EMBL" id="MBW4548162.1"/>
    </source>
</evidence>
<dbReference type="InterPro" id="IPR050639">
    <property type="entry name" value="SSR_resolvase"/>
</dbReference>
<dbReference type="Pfam" id="PF00239">
    <property type="entry name" value="Resolvase"/>
    <property type="match status" value="1"/>
</dbReference>
<dbReference type="SUPFAM" id="SSF53041">
    <property type="entry name" value="Resolvase-like"/>
    <property type="match status" value="1"/>
</dbReference>
<accession>A0A951PSI0</accession>
<dbReference type="AlphaFoldDB" id="A0A951PSI0"/>
<evidence type="ECO:0000313" key="5">
    <source>
        <dbReference type="Proteomes" id="UP000753908"/>
    </source>
</evidence>
<feature type="domain" description="Resolvase/invertase-type recombinase catalytic" evidence="3">
    <location>
        <begin position="12"/>
        <end position="153"/>
    </location>
</feature>
<proteinExistence type="predicted"/>
<dbReference type="Proteomes" id="UP000753908">
    <property type="component" value="Unassembled WGS sequence"/>
</dbReference>
<gene>
    <name evidence="4" type="ORF">KME25_27530</name>
</gene>
<dbReference type="InterPro" id="IPR011109">
    <property type="entry name" value="DNA_bind_recombinase_dom"/>
</dbReference>
<protein>
    <submittedName>
        <fullName evidence="4">Recombinase family protein</fullName>
    </submittedName>
</protein>
<comment type="caution">
    <text evidence="4">The sequence shown here is derived from an EMBL/GenBank/DDBJ whole genome shotgun (WGS) entry which is preliminary data.</text>
</comment>
<dbReference type="InterPro" id="IPR006119">
    <property type="entry name" value="Resolv_N"/>
</dbReference>
<evidence type="ECO:0000259" key="3">
    <source>
        <dbReference type="SMART" id="SM00857"/>
    </source>
</evidence>
<reference evidence="4" key="1">
    <citation type="submission" date="2021-05" db="EMBL/GenBank/DDBJ databases">
        <authorList>
            <person name="Pietrasiak N."/>
            <person name="Ward R."/>
            <person name="Stajich J.E."/>
            <person name="Kurbessoian T."/>
        </authorList>
    </citation>
    <scope>NUCLEOTIDE SEQUENCE</scope>
    <source>
        <strain evidence="4">CPER-KK1</strain>
    </source>
</reference>
<sequence length="217" mass="24003">MKKKILANPKAVVVYLRVLTEEQSKSGLGLEAQLASCQRLIESDSLSSLGVFQEIVSGLIDPNERTEFVKAVTLAQDNGASLLIAKLDRLSRQVFYISRYLNNPSHPRLIIADRPNANEFEINIIASLAQEERRLISERTKAALAERKKQGVQLGKVGREARANKARKLTEEAIAIARELKAQGISLSKIAETLNSQGLLTSRGTNWSKQALSKRLN</sequence>
<dbReference type="InterPro" id="IPR036162">
    <property type="entry name" value="Resolvase-like_N_sf"/>
</dbReference>
<dbReference type="PANTHER" id="PTHR30461">
    <property type="entry name" value="DNA-INVERTASE FROM LAMBDOID PROPHAGE"/>
    <property type="match status" value="1"/>
</dbReference>
<dbReference type="EMBL" id="JAHHIF010000055">
    <property type="protein sequence ID" value="MBW4548162.1"/>
    <property type="molecule type" value="Genomic_DNA"/>
</dbReference>
<dbReference type="GO" id="GO:0003677">
    <property type="term" value="F:DNA binding"/>
    <property type="evidence" value="ECO:0007669"/>
    <property type="project" value="UniProtKB-KW"/>
</dbReference>
<evidence type="ECO:0000256" key="1">
    <source>
        <dbReference type="ARBA" id="ARBA00023125"/>
    </source>
</evidence>